<proteinExistence type="predicted"/>
<dbReference type="PANTHER" id="PTHR15132">
    <property type="entry name" value="SNRNA-ACTIVATING PROTEIN COMPLEX SUBUNIT 2"/>
    <property type="match status" value="1"/>
</dbReference>
<feature type="region of interest" description="Disordered" evidence="1">
    <location>
        <begin position="238"/>
        <end position="259"/>
    </location>
</feature>
<feature type="compositionally biased region" description="Low complexity" evidence="1">
    <location>
        <begin position="462"/>
        <end position="477"/>
    </location>
</feature>
<protein>
    <submittedName>
        <fullName evidence="3">snRNA-activating protein complex subunit 2</fullName>
    </submittedName>
</protein>
<organism evidence="2 3">
    <name type="scientific">Parambassis ranga</name>
    <name type="common">Indian glassy fish</name>
    <dbReference type="NCBI Taxonomy" id="210632"/>
    <lineage>
        <taxon>Eukaryota</taxon>
        <taxon>Metazoa</taxon>
        <taxon>Chordata</taxon>
        <taxon>Craniata</taxon>
        <taxon>Vertebrata</taxon>
        <taxon>Euteleostomi</taxon>
        <taxon>Actinopterygii</taxon>
        <taxon>Neopterygii</taxon>
        <taxon>Teleostei</taxon>
        <taxon>Neoteleostei</taxon>
        <taxon>Acanthomorphata</taxon>
        <taxon>Ovalentaria</taxon>
        <taxon>Ambassidae</taxon>
        <taxon>Parambassis</taxon>
    </lineage>
</organism>
<evidence type="ECO:0000313" key="3">
    <source>
        <dbReference type="RefSeq" id="XP_028285095.1"/>
    </source>
</evidence>
<dbReference type="Pfam" id="PF11035">
    <property type="entry name" value="SNAPC2"/>
    <property type="match status" value="1"/>
</dbReference>
<sequence length="498" mass="54093">MKPPPRTRTKPDRNLKAVPARRSAGNSARKWQRPEQRKLLNALKVLRSSGRTQADIDYVYLKSCVPTRSLSEIRAVVEALKDKVILCAGITLRRNRLEERNVRKPIEEWTHVASAVAGTLEENISSAFSQMLMVSSTEPCRLRNFDPPQVYRPLSVRHTVPIILRPCSPVQGQHPEVNTAHSLLMLKSPAPAISPARRFPAPCQVVTAANSKICSLQQWSSPTRSPVTSCKVAASPQSASARVSPATGPSCRSAEAGSTDSIGSSVNHASIVTTSSPSTSVSPSLQMILLSSGTSRNNTKPLAVAQPCSAVFSCSSSPIATPFSTPTAAVPTRFMQTNKYTTKDSPTMTGDKYVVEFEKIYRFLSRIQNPSEDSHLPPMESAIVLDLLMSLPEELPLLDCNKLHKHLVQVYKCLSAPADSKMAKDMFAEQRAASTQRVQNVSGTNSHHNTTSDVTDSGGNKQSQTSGTQTSTSSQTGDAGLCPPLNPFMVPLKLLRRR</sequence>
<dbReference type="PANTHER" id="PTHR15132:SF1">
    <property type="entry name" value="SNRNA-ACTIVATING PROTEIN COMPLEX SUBUNIT 2"/>
    <property type="match status" value="1"/>
</dbReference>
<feature type="region of interest" description="Disordered" evidence="1">
    <location>
        <begin position="428"/>
        <end position="484"/>
    </location>
</feature>
<evidence type="ECO:0000313" key="2">
    <source>
        <dbReference type="Proteomes" id="UP000515145"/>
    </source>
</evidence>
<dbReference type="AlphaFoldDB" id="A0A6P7K6T0"/>
<gene>
    <name evidence="3" type="primary">snapc2</name>
</gene>
<reference evidence="3" key="1">
    <citation type="submission" date="2025-08" db="UniProtKB">
        <authorList>
            <consortium name="RefSeq"/>
        </authorList>
    </citation>
    <scope>IDENTIFICATION</scope>
</reference>
<dbReference type="Proteomes" id="UP000515145">
    <property type="component" value="Chromosome 18"/>
</dbReference>
<dbReference type="GO" id="GO:0009301">
    <property type="term" value="P:snRNA transcription"/>
    <property type="evidence" value="ECO:0007669"/>
    <property type="project" value="InterPro"/>
</dbReference>
<name>A0A6P7K6T0_9TELE</name>
<accession>A0A6P7K6T0</accession>
<dbReference type="GeneID" id="114450871"/>
<dbReference type="InterPro" id="IPR021281">
    <property type="entry name" value="SNAPC2"/>
</dbReference>
<dbReference type="OrthoDB" id="5990578at2759"/>
<dbReference type="CTD" id="6618"/>
<keyword evidence="2" id="KW-1185">Reference proteome</keyword>
<dbReference type="InParanoid" id="A0A6P7K6T0"/>
<evidence type="ECO:0000256" key="1">
    <source>
        <dbReference type="SAM" id="MobiDB-lite"/>
    </source>
</evidence>
<dbReference type="RefSeq" id="XP_028285095.1">
    <property type="nucleotide sequence ID" value="XM_028429294.1"/>
</dbReference>
<dbReference type="FunCoup" id="A0A6P7K6T0">
    <property type="interactions" value="1034"/>
</dbReference>
<dbReference type="GO" id="GO:0016251">
    <property type="term" value="F:RNA polymerase II general transcription initiation factor activity"/>
    <property type="evidence" value="ECO:0007669"/>
    <property type="project" value="InterPro"/>
</dbReference>
<feature type="compositionally biased region" description="Polar residues" evidence="1">
    <location>
        <begin position="432"/>
        <end position="461"/>
    </location>
</feature>
<dbReference type="GO" id="GO:0016604">
    <property type="term" value="C:nuclear body"/>
    <property type="evidence" value="ECO:0007669"/>
    <property type="project" value="TreeGrafter"/>
</dbReference>
<feature type="region of interest" description="Disordered" evidence="1">
    <location>
        <begin position="1"/>
        <end position="33"/>
    </location>
</feature>